<evidence type="ECO:0000313" key="3">
    <source>
        <dbReference type="EMBL" id="CAG9580845.1"/>
    </source>
</evidence>
<proteinExistence type="predicted"/>
<evidence type="ECO:0000313" key="4">
    <source>
        <dbReference type="Proteomes" id="UP000789524"/>
    </source>
</evidence>
<reference evidence="3" key="1">
    <citation type="submission" date="2021-09" db="EMBL/GenBank/DDBJ databases">
        <authorList>
            <person name="Martin H S."/>
        </authorList>
    </citation>
    <scope>NUCLEOTIDE SEQUENCE</scope>
</reference>
<dbReference type="Proteomes" id="UP000789524">
    <property type="component" value="Unassembled WGS sequence"/>
</dbReference>
<feature type="transmembrane region" description="Helical" evidence="2">
    <location>
        <begin position="83"/>
        <end position="104"/>
    </location>
</feature>
<keyword evidence="2" id="KW-0472">Membrane</keyword>
<evidence type="ECO:0000256" key="2">
    <source>
        <dbReference type="SAM" id="Phobius"/>
    </source>
</evidence>
<dbReference type="AlphaFoldDB" id="A0A8J2W9H9"/>
<accession>A0A8J2W9H9</accession>
<dbReference type="EMBL" id="CAKASE010000080">
    <property type="protein sequence ID" value="CAG9580845.1"/>
    <property type="molecule type" value="Genomic_DNA"/>
</dbReference>
<protein>
    <submittedName>
        <fullName evidence="3">(African queen) hypothetical protein</fullName>
    </submittedName>
</protein>
<organism evidence="3 4">
    <name type="scientific">Danaus chrysippus</name>
    <name type="common">African queen</name>
    <dbReference type="NCBI Taxonomy" id="151541"/>
    <lineage>
        <taxon>Eukaryota</taxon>
        <taxon>Metazoa</taxon>
        <taxon>Ecdysozoa</taxon>
        <taxon>Arthropoda</taxon>
        <taxon>Hexapoda</taxon>
        <taxon>Insecta</taxon>
        <taxon>Pterygota</taxon>
        <taxon>Neoptera</taxon>
        <taxon>Endopterygota</taxon>
        <taxon>Lepidoptera</taxon>
        <taxon>Glossata</taxon>
        <taxon>Ditrysia</taxon>
        <taxon>Papilionoidea</taxon>
        <taxon>Nymphalidae</taxon>
        <taxon>Danainae</taxon>
        <taxon>Danaini</taxon>
        <taxon>Danaina</taxon>
        <taxon>Danaus</taxon>
        <taxon>Anosia</taxon>
    </lineage>
</organism>
<evidence type="ECO:0000256" key="1">
    <source>
        <dbReference type="SAM" id="MobiDB-lite"/>
    </source>
</evidence>
<keyword evidence="2" id="KW-1133">Transmembrane helix</keyword>
<feature type="compositionally biased region" description="Gly residues" evidence="1">
    <location>
        <begin position="9"/>
        <end position="20"/>
    </location>
</feature>
<gene>
    <name evidence="3" type="ORF">DCHRY22_LOCUS13651</name>
</gene>
<sequence>MQRLVEGSGVSGGGSGEGGGGQLQRFCPGISLWSQLRFIERATIVEKVVFLVCRLAEVFRCTVCDVCVGAALVGRAMPRERAAAAHSLLIALCFISYGQLNYLISYKSHNQDRLLSYELAGSLTVHSVMTLRISSIGPNPFISSPSMCIADKLAEGCHIKHYDRLF</sequence>
<keyword evidence="4" id="KW-1185">Reference proteome</keyword>
<comment type="caution">
    <text evidence="3">The sequence shown here is derived from an EMBL/GenBank/DDBJ whole genome shotgun (WGS) entry which is preliminary data.</text>
</comment>
<name>A0A8J2W9H9_9NEOP</name>
<feature type="region of interest" description="Disordered" evidence="1">
    <location>
        <begin position="1"/>
        <end position="20"/>
    </location>
</feature>
<keyword evidence="2" id="KW-0812">Transmembrane</keyword>